<accession>A0A8J0QR65</accession>
<keyword evidence="1" id="KW-1185">Reference proteome</keyword>
<dbReference type="InterPro" id="IPR032727">
    <property type="entry name" value="CLAMP"/>
</dbReference>
<evidence type="ECO:0000313" key="1">
    <source>
        <dbReference type="Proteomes" id="UP000008143"/>
    </source>
</evidence>
<organism evidence="1 2">
    <name type="scientific">Xenopus tropicalis</name>
    <name type="common">Western clawed frog</name>
    <name type="synonym">Silurana tropicalis</name>
    <dbReference type="NCBI Taxonomy" id="8364"/>
    <lineage>
        <taxon>Eukaryota</taxon>
        <taxon>Metazoa</taxon>
        <taxon>Chordata</taxon>
        <taxon>Craniata</taxon>
        <taxon>Vertebrata</taxon>
        <taxon>Euteleostomi</taxon>
        <taxon>Amphibia</taxon>
        <taxon>Batrachia</taxon>
        <taxon>Anura</taxon>
        <taxon>Pipoidea</taxon>
        <taxon>Pipidae</taxon>
        <taxon>Xenopodinae</taxon>
        <taxon>Xenopus</taxon>
        <taxon>Silurana</taxon>
    </lineage>
</organism>
<dbReference type="KEGG" id="xtr:100486238"/>
<protein>
    <submittedName>
        <fullName evidence="2">Ciliary-associated calcium-binding coiled-coil protein 1 isoform X1</fullName>
    </submittedName>
</protein>
<proteinExistence type="predicted"/>
<dbReference type="CTD" id="219621"/>
<dbReference type="AlphaFoldDB" id="A0A8J0QR65"/>
<reference evidence="2" key="1">
    <citation type="submission" date="2025-08" db="UniProtKB">
        <authorList>
            <consortium name="RefSeq"/>
        </authorList>
    </citation>
    <scope>IDENTIFICATION</scope>
    <source>
        <strain evidence="2">Nigerian</strain>
        <tissue evidence="2">Liver and blood</tissue>
    </source>
</reference>
<dbReference type="PANTHER" id="PTHR28457:SF3">
    <property type="entry name" value="CILIARY-ASSOCIATED CALCIUM-BINDING COILED-COIL PROTEIN 1"/>
    <property type="match status" value="1"/>
</dbReference>
<dbReference type="AGR" id="Xenbase:XB-GENE-993308"/>
<sequence>MEDIIPCDTQNFSSSAILSIAQINSLLEQDVAGVQRKMEEFLHFKELQTNLKEAILLDYYVDGFCWGKEMSFTPEQLVDFMGLLYLLLDNLETKKMSLEEHLKDLGRLLTGIGQSHPGKKGILALFNVDQAKDIISYFQMSLFQHYKLYECMFSVPRDVMVLGAENVISVVKSEPTFPAPLEEGISSEIYSQYIAPPVPQSPITGTEDSRINQPLEELGGNEKTADEVDPLSGFTVEDVKTVLNQVTTEVIGSLQAEINEKLRVQEEAFAAKIENLQKSRFSQ</sequence>
<dbReference type="Pfam" id="PF14769">
    <property type="entry name" value="CLAMP"/>
    <property type="match status" value="1"/>
</dbReference>
<dbReference type="OrthoDB" id="2126027at2759"/>
<evidence type="ECO:0000313" key="2">
    <source>
        <dbReference type="RefSeq" id="XP_002939590.3"/>
    </source>
</evidence>
<evidence type="ECO:0000313" key="3">
    <source>
        <dbReference type="Xenbase" id="XB-GENE-993308"/>
    </source>
</evidence>
<name>A0A8J0QR65_XENTR</name>
<dbReference type="Proteomes" id="UP000008143">
    <property type="component" value="Chromosome 7"/>
</dbReference>
<dbReference type="RefSeq" id="XP_002939590.3">
    <property type="nucleotide sequence ID" value="XM_002939544.5"/>
</dbReference>
<dbReference type="Xenbase" id="XB-GENE-993308">
    <property type="gene designation" value="cabcoco1"/>
</dbReference>
<dbReference type="GeneID" id="100486238"/>
<dbReference type="PANTHER" id="PTHR28457">
    <property type="entry name" value="COILED-COIL DOMAIN-CONTAINING PROTEIN 189"/>
    <property type="match status" value="1"/>
</dbReference>
<dbReference type="OMA" id="LEDNIKW"/>
<gene>
    <name evidence="2 3" type="primary">cabcoco1</name>
</gene>